<gene>
    <name evidence="4" type="primary">gmr_4</name>
    <name evidence="4" type="ORF">ERS852407_01538</name>
</gene>
<dbReference type="NCBIfam" id="TIGR00229">
    <property type="entry name" value="sensory_box"/>
    <property type="match status" value="2"/>
</dbReference>
<dbReference type="PROSITE" id="PS50887">
    <property type="entry name" value="GGDEF"/>
    <property type="match status" value="1"/>
</dbReference>
<dbReference type="NCBIfam" id="TIGR00254">
    <property type="entry name" value="GGDEF"/>
    <property type="match status" value="1"/>
</dbReference>
<dbReference type="InterPro" id="IPR032710">
    <property type="entry name" value="NTF2-like_dom_sf"/>
</dbReference>
<dbReference type="InterPro" id="IPR003018">
    <property type="entry name" value="GAF"/>
</dbReference>
<dbReference type="SMART" id="SM00086">
    <property type="entry name" value="PAC"/>
    <property type="match status" value="2"/>
</dbReference>
<dbReference type="PANTHER" id="PTHR44757:SF2">
    <property type="entry name" value="BIOFILM ARCHITECTURE MAINTENANCE PROTEIN MBAA"/>
    <property type="match status" value="1"/>
</dbReference>
<feature type="domain" description="PAC" evidence="2">
    <location>
        <begin position="368"/>
        <end position="420"/>
    </location>
</feature>
<dbReference type="GO" id="GO:0071111">
    <property type="term" value="F:cyclic-guanylate-specific phosphodiesterase activity"/>
    <property type="evidence" value="ECO:0007669"/>
    <property type="project" value="UniProtKB-EC"/>
</dbReference>
<dbReference type="InterPro" id="IPR001610">
    <property type="entry name" value="PAC"/>
</dbReference>
<dbReference type="InterPro" id="IPR029787">
    <property type="entry name" value="Nucleotide_cyclase"/>
</dbReference>
<dbReference type="SMART" id="SM00091">
    <property type="entry name" value="PAS"/>
    <property type="match status" value="2"/>
</dbReference>
<dbReference type="EC" id="3.1.4.52" evidence="4"/>
<evidence type="ECO:0000259" key="1">
    <source>
        <dbReference type="PROSITE" id="PS50112"/>
    </source>
</evidence>
<dbReference type="Pfam" id="PF08447">
    <property type="entry name" value="PAS_3"/>
    <property type="match status" value="2"/>
</dbReference>
<dbReference type="EMBL" id="CYZE01000003">
    <property type="protein sequence ID" value="CUN97897.1"/>
    <property type="molecule type" value="Genomic_DNA"/>
</dbReference>
<dbReference type="AlphaFoldDB" id="A0A174BAU1"/>
<dbReference type="Gene3D" id="3.30.450.40">
    <property type="match status" value="1"/>
</dbReference>
<sequence length="902" mass="103773">MTEEERQVLEFVRRFHQVCLEEQDMEQVGQMISDDIEWTGAGRYNTVKGRENILYAFEADQNGKKYDYQILNADYAVSLLAGHIYSFSGSCYVRGTRGGLEDGERVVRATGICRFEDGVGYMMRLHHSLPNRAWESDLQRMTQEDVRVLRSLVGLQSKELEEKNSNLDALIQNIPGGVICCRDDEDLELIFYSDGFLKMFGYTRDEMETVLENKFSRMIVPEDLQSTRLDVIRQMKNGNTKEIEYRVICKDGSYLVIQDNGQLVMRDGQPVFYCILIDITERRKADEELKMSLERYQIILNQATDIIFEWDIKSDTLTCSPNWIKKFGYQVVRDHISEEVLRRGNLHNDDKKIFVQMQKEVLLGSPCGENEIRIATKDGRFIWCRVRYTLQTDQDKRPARAIGLIADIDKEKREKERLLELAEQDSLTGLYNRGAVQTLIQRYVVKALPSDRCALMILDVDNFKKVNDIYGHLSGDAMLRDIADMLRRLFPENAVLARVGGDEFAVLLYHVKTLGEVEEKADGILKNFRSILRQQKDIISCSIGISIAPENGDNFASIYKNADAALYQAKRQGKNRYALYAESLEDVITPEGQTDVAGAAVMDQKLADQNLTGYVLDILSRSNSMEKSINQLLEIVGRQVDVCRVYIFEDDEDGIRSSNTFEWCKEGVQPEKENLQSINMEALDHYYDNFNEEGIFFCRDVSTLLTHQRMILENQGIKSVLQCRIMDQGKPKGFIGFDECMENRYWTGNQIRLLQTISRILGIFLMKGRAQERLGRAMNGFSAALEEQRDWFYILDMETCQFLYTSRKVQEQDPAVVCGGVCYRVFFGADRMCEGCPMLMLDSVRTSASSLVWNRNRKCYVHTRAQAVLWPGGREACMISCRIVEGLEKQREEPENSLEEEK</sequence>
<dbReference type="SUPFAM" id="SSF55781">
    <property type="entry name" value="GAF domain-like"/>
    <property type="match status" value="1"/>
</dbReference>
<protein>
    <submittedName>
        <fullName evidence="4">Signaling protein</fullName>
        <ecNumber evidence="4">3.1.4.52</ecNumber>
    </submittedName>
</protein>
<proteinExistence type="predicted"/>
<dbReference type="InterPro" id="IPR052155">
    <property type="entry name" value="Biofilm_reg_signaling"/>
</dbReference>
<accession>A0A174BAU1</accession>
<dbReference type="CDD" id="cd01949">
    <property type="entry name" value="GGDEF"/>
    <property type="match status" value="1"/>
</dbReference>
<organism evidence="4 5">
    <name type="scientific">Hungatella hathewayi</name>
    <dbReference type="NCBI Taxonomy" id="154046"/>
    <lineage>
        <taxon>Bacteria</taxon>
        <taxon>Bacillati</taxon>
        <taxon>Bacillota</taxon>
        <taxon>Clostridia</taxon>
        <taxon>Lachnospirales</taxon>
        <taxon>Lachnospiraceae</taxon>
        <taxon>Hungatella</taxon>
    </lineage>
</organism>
<feature type="domain" description="PAC" evidence="2">
    <location>
        <begin position="241"/>
        <end position="291"/>
    </location>
</feature>
<keyword evidence="4" id="KW-0378">Hydrolase</keyword>
<dbReference type="PANTHER" id="PTHR44757">
    <property type="entry name" value="DIGUANYLATE CYCLASE DGCP"/>
    <property type="match status" value="1"/>
</dbReference>
<dbReference type="SUPFAM" id="SSF54427">
    <property type="entry name" value="NTF2-like"/>
    <property type="match status" value="1"/>
</dbReference>
<dbReference type="RefSeq" id="WP_055653982.1">
    <property type="nucleotide sequence ID" value="NZ_CABIXC010000003.1"/>
</dbReference>
<dbReference type="InterPro" id="IPR000160">
    <property type="entry name" value="GGDEF_dom"/>
</dbReference>
<evidence type="ECO:0000259" key="2">
    <source>
        <dbReference type="PROSITE" id="PS50113"/>
    </source>
</evidence>
<dbReference type="SUPFAM" id="SSF55073">
    <property type="entry name" value="Nucleotide cyclase"/>
    <property type="match status" value="1"/>
</dbReference>
<dbReference type="Pfam" id="PF01590">
    <property type="entry name" value="GAF"/>
    <property type="match status" value="1"/>
</dbReference>
<name>A0A174BAU1_9FIRM</name>
<dbReference type="SUPFAM" id="SSF55785">
    <property type="entry name" value="PYP-like sensor domain (PAS domain)"/>
    <property type="match status" value="2"/>
</dbReference>
<evidence type="ECO:0000313" key="4">
    <source>
        <dbReference type="EMBL" id="CUN97897.1"/>
    </source>
</evidence>
<dbReference type="InterPro" id="IPR000700">
    <property type="entry name" value="PAS-assoc_C"/>
</dbReference>
<dbReference type="SMART" id="SM00267">
    <property type="entry name" value="GGDEF"/>
    <property type="match status" value="1"/>
</dbReference>
<dbReference type="CDD" id="cd00130">
    <property type="entry name" value="PAS"/>
    <property type="match status" value="2"/>
</dbReference>
<dbReference type="PROSITE" id="PS50113">
    <property type="entry name" value="PAC"/>
    <property type="match status" value="2"/>
</dbReference>
<dbReference type="Gene3D" id="3.30.450.20">
    <property type="entry name" value="PAS domain"/>
    <property type="match status" value="2"/>
</dbReference>
<dbReference type="InterPro" id="IPR035965">
    <property type="entry name" value="PAS-like_dom_sf"/>
</dbReference>
<evidence type="ECO:0000313" key="5">
    <source>
        <dbReference type="Proteomes" id="UP000095651"/>
    </source>
</evidence>
<dbReference type="InterPro" id="IPR029016">
    <property type="entry name" value="GAF-like_dom_sf"/>
</dbReference>
<dbReference type="InterPro" id="IPR013655">
    <property type="entry name" value="PAS_fold_3"/>
</dbReference>
<feature type="domain" description="GGDEF" evidence="3">
    <location>
        <begin position="451"/>
        <end position="582"/>
    </location>
</feature>
<dbReference type="Gene3D" id="3.30.70.270">
    <property type="match status" value="1"/>
</dbReference>
<dbReference type="InterPro" id="IPR043128">
    <property type="entry name" value="Rev_trsase/Diguanyl_cyclase"/>
</dbReference>
<evidence type="ECO:0000259" key="3">
    <source>
        <dbReference type="PROSITE" id="PS50887"/>
    </source>
</evidence>
<dbReference type="FunFam" id="3.30.70.270:FF:000001">
    <property type="entry name" value="Diguanylate cyclase domain protein"/>
    <property type="match status" value="1"/>
</dbReference>
<reference evidence="4 5" key="1">
    <citation type="submission" date="2015-09" db="EMBL/GenBank/DDBJ databases">
        <authorList>
            <consortium name="Pathogen Informatics"/>
        </authorList>
    </citation>
    <scope>NUCLEOTIDE SEQUENCE [LARGE SCALE GENOMIC DNA]</scope>
    <source>
        <strain evidence="4 5">2789STDY5608850</strain>
    </source>
</reference>
<dbReference type="Pfam" id="PF00990">
    <property type="entry name" value="GGDEF"/>
    <property type="match status" value="1"/>
</dbReference>
<dbReference type="InterPro" id="IPR000014">
    <property type="entry name" value="PAS"/>
</dbReference>
<feature type="domain" description="PAS" evidence="1">
    <location>
        <begin position="163"/>
        <end position="238"/>
    </location>
</feature>
<dbReference type="PROSITE" id="PS50112">
    <property type="entry name" value="PAS"/>
    <property type="match status" value="1"/>
</dbReference>
<dbReference type="Proteomes" id="UP000095651">
    <property type="component" value="Unassembled WGS sequence"/>
</dbReference>